<dbReference type="Gene3D" id="3.40.50.980">
    <property type="match status" value="2"/>
</dbReference>
<dbReference type="GO" id="GO:0043041">
    <property type="term" value="P:amino acid activation for nonribosomal peptide biosynthetic process"/>
    <property type="evidence" value="ECO:0007669"/>
    <property type="project" value="TreeGrafter"/>
</dbReference>
<dbReference type="Gene3D" id="1.10.1200.10">
    <property type="entry name" value="ACP-like"/>
    <property type="match status" value="2"/>
</dbReference>
<dbReference type="PROSITE" id="PS50075">
    <property type="entry name" value="CARRIER"/>
    <property type="match status" value="2"/>
</dbReference>
<dbReference type="InterPro" id="IPR025110">
    <property type="entry name" value="AMP-bd_C"/>
</dbReference>
<dbReference type="CDD" id="cd05930">
    <property type="entry name" value="A_NRPS"/>
    <property type="match status" value="1"/>
</dbReference>
<dbReference type="InterPro" id="IPR036736">
    <property type="entry name" value="ACP-like_sf"/>
</dbReference>
<evidence type="ECO:0000313" key="4">
    <source>
        <dbReference type="EMBL" id="CAF1064981.1"/>
    </source>
</evidence>
<dbReference type="InterPro" id="IPR009081">
    <property type="entry name" value="PP-bd_ACP"/>
</dbReference>
<dbReference type="InterPro" id="IPR001242">
    <property type="entry name" value="Condensation_dom"/>
</dbReference>
<dbReference type="GO" id="GO:0005737">
    <property type="term" value="C:cytoplasm"/>
    <property type="evidence" value="ECO:0007669"/>
    <property type="project" value="TreeGrafter"/>
</dbReference>
<dbReference type="EMBL" id="CAJNOK010008493">
    <property type="protein sequence ID" value="CAF1064981.1"/>
    <property type="molecule type" value="Genomic_DNA"/>
</dbReference>
<dbReference type="Gene3D" id="3.30.559.10">
    <property type="entry name" value="Chloramphenicol acetyltransferase-like domain"/>
    <property type="match status" value="1"/>
</dbReference>
<evidence type="ECO:0000259" key="3">
    <source>
        <dbReference type="PROSITE" id="PS50075"/>
    </source>
</evidence>
<dbReference type="PROSITE" id="PS00455">
    <property type="entry name" value="AMP_BINDING"/>
    <property type="match status" value="1"/>
</dbReference>
<gene>
    <name evidence="4" type="ORF">OVA965_LOCUS17610</name>
    <name evidence="5" type="ORF">TMI583_LOCUS17621</name>
</gene>
<comment type="caution">
    <text evidence="4">The sequence shown here is derived from an EMBL/GenBank/DDBJ whole genome shotgun (WGS) entry which is preliminary data.</text>
</comment>
<dbReference type="GO" id="GO:0003824">
    <property type="term" value="F:catalytic activity"/>
    <property type="evidence" value="ECO:0007669"/>
    <property type="project" value="InterPro"/>
</dbReference>
<dbReference type="AlphaFoldDB" id="A0A8S2E2N3"/>
<name>A0A8S2E2N3_9BILA</name>
<dbReference type="InterPro" id="IPR000873">
    <property type="entry name" value="AMP-dep_synth/lig_dom"/>
</dbReference>
<dbReference type="Proteomes" id="UP000677228">
    <property type="component" value="Unassembled WGS sequence"/>
</dbReference>
<dbReference type="SUPFAM" id="SSF56801">
    <property type="entry name" value="Acetyl-CoA synthetase-like"/>
    <property type="match status" value="1"/>
</dbReference>
<feature type="domain" description="Carrier" evidence="3">
    <location>
        <begin position="1153"/>
        <end position="1231"/>
    </location>
</feature>
<dbReference type="Gene3D" id="3.30.300.30">
    <property type="match status" value="1"/>
</dbReference>
<sequence length="1258" mass="144504">VDFTQLNNEHEYVEPKTEFDKEIHDLWCKVLNLDKISMNANFYSLGGNSLLIMKLMNYYSKFIPNTKLNISHLLQQSTVQEHVQLIQKNLHLEPIEKSWKSFKVTQAQASLAQERIWLDERIRFNEGNMLSIYNISIALKIKSNSGTLILISQLRSALLSIINRHKTLRTSLKYNADSECLEQRIKPMPSDSDTEHLYSFQISSINSTTNELEEILKDEVHRQWFNLEQGIVMRCHIVKTTAMTNENVLENGDLILFNFHHCAFDGYSRDIFFNDLQITLKNPQDSMNDDCFDYIDYAINERQMLLDENEDGAREYWKIFLDGYPIDKQLQLSYDHPDKLLEIRNGHGSSVKFEINHQITEAMLNYAKQFNITMFELSITCFYTFLYKLTNEEDLCIGSFNANRYRPEFENTIGMFVNTIPYRFKIDHPNVSFHDLHTNIHQICLTILRYSHLPLQEILKLHRDNKIEQRQYQHSSSFFNIVFAYENVNSSDLCLKGAICEPLDNAFNVAKFDMLVRMTKRKNSLSCIFEYPCDLFEQSTIDQMCNRFHILLQQLFLPSFNLKNQPIYKLSLLLPEEIKLLQDISQTSVDFGRGDIRCIHHEFVYQAIEHPQKIAIALDGQSLTYGETLFYVQQIAIYLILELQVKPGQIICQCVERSIEMVIGILAILTTGGIYCPLNSDDPLSRLHMLIKETQSTLVLLHSITQTKFHSENVNSVKTLNAEVSFLNLEQLLIEAATRFSDQRLSILANIESLADDIAYILFTSGSTGKPKAAAFRHKHFISCIYSCVAVSIMDDTDVFLQIAQCSFDVHLKEILGCTILGGTLIMLHPNGNLEMDYLSQVFSDKNVSFVDIVPSLATILCEYLDQSNNFGRLKTMRSFCFSGEAVNPKTINTLASYLQPKTKIINVYGPAECNICSTYHILNRQELNAYGSIIPIGRPIPNYSCYILDKHFQPVEVGKVAELYISGTGLFAGYLNRDDLTEQALLNIPGIAGKCYKTGDLARYNQTGEIIYIGRSDFQIKLRGTNTDCRLHAFSHHLGQRIEIGEIESTILSASNNISNCVVIKTYVRENNQQEYLVAYIQINPHKHNRDDAELGSKINTYCQLNLPQYMVPSFFILLDKLPLNSNGKIDRKQLPSVDVSLISQDNGKYIEPKTELDKEIHSVWCKILCLDKISMDQQFFSLGGNSLLLIKLFNYFQTNRILNKSNFSISDLFRHSTILQQVKLIAENRIEFSTTNTGQQLYLAWWSLHASEGMST</sequence>
<dbReference type="Pfam" id="PF13193">
    <property type="entry name" value="AMP-binding_C"/>
    <property type="match status" value="1"/>
</dbReference>
<dbReference type="Pfam" id="PF00550">
    <property type="entry name" value="PP-binding"/>
    <property type="match status" value="2"/>
</dbReference>
<dbReference type="Gene3D" id="3.30.559.30">
    <property type="entry name" value="Nonribosomal peptide synthetase, condensation domain"/>
    <property type="match status" value="1"/>
</dbReference>
<dbReference type="Proteomes" id="UP000682733">
    <property type="component" value="Unassembled WGS sequence"/>
</dbReference>
<dbReference type="InterPro" id="IPR045851">
    <property type="entry name" value="AMP-bd_C_sf"/>
</dbReference>
<dbReference type="Pfam" id="PF00501">
    <property type="entry name" value="AMP-binding"/>
    <property type="match status" value="1"/>
</dbReference>
<dbReference type="PANTHER" id="PTHR45527">
    <property type="entry name" value="NONRIBOSOMAL PEPTIDE SYNTHETASE"/>
    <property type="match status" value="1"/>
</dbReference>
<proteinExistence type="predicted"/>
<dbReference type="SUPFAM" id="SSF52777">
    <property type="entry name" value="CoA-dependent acyltransferases"/>
    <property type="match status" value="2"/>
</dbReference>
<reference evidence="4" key="1">
    <citation type="submission" date="2021-02" db="EMBL/GenBank/DDBJ databases">
        <authorList>
            <person name="Nowell W R."/>
        </authorList>
    </citation>
    <scope>NUCLEOTIDE SEQUENCE</scope>
</reference>
<evidence type="ECO:0000256" key="1">
    <source>
        <dbReference type="ARBA" id="ARBA00022450"/>
    </source>
</evidence>
<dbReference type="InterPro" id="IPR020845">
    <property type="entry name" value="AMP-binding_CS"/>
</dbReference>
<protein>
    <recommendedName>
        <fullName evidence="3">Carrier domain-containing protein</fullName>
    </recommendedName>
</protein>
<dbReference type="Pfam" id="PF00668">
    <property type="entry name" value="Condensation"/>
    <property type="match status" value="1"/>
</dbReference>
<feature type="domain" description="Carrier" evidence="3">
    <location>
        <begin position="14"/>
        <end position="90"/>
    </location>
</feature>
<dbReference type="Gene3D" id="2.30.38.10">
    <property type="entry name" value="Luciferase, Domain 3"/>
    <property type="match status" value="1"/>
</dbReference>
<dbReference type="InterPro" id="IPR023213">
    <property type="entry name" value="CAT-like_dom_sf"/>
</dbReference>
<dbReference type="EMBL" id="CAJOBA010008508">
    <property type="protein sequence ID" value="CAF3830101.1"/>
    <property type="molecule type" value="Genomic_DNA"/>
</dbReference>
<evidence type="ECO:0000256" key="2">
    <source>
        <dbReference type="ARBA" id="ARBA00022553"/>
    </source>
</evidence>
<organism evidence="4 6">
    <name type="scientific">Didymodactylos carnosus</name>
    <dbReference type="NCBI Taxonomy" id="1234261"/>
    <lineage>
        <taxon>Eukaryota</taxon>
        <taxon>Metazoa</taxon>
        <taxon>Spiralia</taxon>
        <taxon>Gnathifera</taxon>
        <taxon>Rotifera</taxon>
        <taxon>Eurotatoria</taxon>
        <taxon>Bdelloidea</taxon>
        <taxon>Philodinida</taxon>
        <taxon>Philodinidae</taxon>
        <taxon>Didymodactylos</taxon>
    </lineage>
</organism>
<evidence type="ECO:0000313" key="5">
    <source>
        <dbReference type="EMBL" id="CAF3830101.1"/>
    </source>
</evidence>
<keyword evidence="2" id="KW-0597">Phosphoprotein</keyword>
<accession>A0A8S2E2N3</accession>
<dbReference type="GO" id="GO:0031177">
    <property type="term" value="F:phosphopantetheine binding"/>
    <property type="evidence" value="ECO:0007669"/>
    <property type="project" value="TreeGrafter"/>
</dbReference>
<feature type="non-terminal residue" evidence="4">
    <location>
        <position position="1"/>
    </location>
</feature>
<dbReference type="PANTHER" id="PTHR45527:SF1">
    <property type="entry name" value="FATTY ACID SYNTHASE"/>
    <property type="match status" value="1"/>
</dbReference>
<keyword evidence="1" id="KW-0596">Phosphopantetheine</keyword>
<evidence type="ECO:0000313" key="6">
    <source>
        <dbReference type="Proteomes" id="UP000677228"/>
    </source>
</evidence>
<dbReference type="GO" id="GO:0044550">
    <property type="term" value="P:secondary metabolite biosynthetic process"/>
    <property type="evidence" value="ECO:0007669"/>
    <property type="project" value="TreeGrafter"/>
</dbReference>
<dbReference type="SUPFAM" id="SSF47336">
    <property type="entry name" value="ACP-like"/>
    <property type="match status" value="2"/>
</dbReference>